<feature type="domain" description="AFP-like" evidence="1">
    <location>
        <begin position="293"/>
        <end position="345"/>
    </location>
</feature>
<dbReference type="GO" id="GO:0047444">
    <property type="term" value="F:N-acylneuraminate-9-phosphate synthase activity"/>
    <property type="evidence" value="ECO:0007669"/>
    <property type="project" value="TreeGrafter"/>
</dbReference>
<gene>
    <name evidence="2" type="primary">legI</name>
    <name evidence="2" type="ORF">K227x_18880</name>
</gene>
<accession>A0A517N8P0</accession>
<dbReference type="InterPro" id="IPR013785">
    <property type="entry name" value="Aldolase_TIM"/>
</dbReference>
<dbReference type="NCBIfam" id="TIGR03569">
    <property type="entry name" value="NeuB_NnaB"/>
    <property type="match status" value="1"/>
</dbReference>
<dbReference type="InterPro" id="IPR013974">
    <property type="entry name" value="SAF"/>
</dbReference>
<protein>
    <submittedName>
        <fullName evidence="2">N,N'-diacetyllegionaminic acid synthase</fullName>
        <ecNumber evidence="2">2.5.1.101</ecNumber>
    </submittedName>
</protein>
<organism evidence="2 3">
    <name type="scientific">Rubripirellula lacrimiformis</name>
    <dbReference type="NCBI Taxonomy" id="1930273"/>
    <lineage>
        <taxon>Bacteria</taxon>
        <taxon>Pseudomonadati</taxon>
        <taxon>Planctomycetota</taxon>
        <taxon>Planctomycetia</taxon>
        <taxon>Pirellulales</taxon>
        <taxon>Pirellulaceae</taxon>
        <taxon>Rubripirellula</taxon>
    </lineage>
</organism>
<dbReference type="SUPFAM" id="SSF51269">
    <property type="entry name" value="AFP III-like domain"/>
    <property type="match status" value="1"/>
</dbReference>
<keyword evidence="2" id="KW-0808">Transferase</keyword>
<dbReference type="InterPro" id="IPR020007">
    <property type="entry name" value="NeuB/NeuA"/>
</dbReference>
<dbReference type="InterPro" id="IPR051690">
    <property type="entry name" value="PseI-like"/>
</dbReference>
<keyword evidence="3" id="KW-1185">Reference proteome</keyword>
<dbReference type="KEGG" id="rlc:K227x_18880"/>
<dbReference type="CDD" id="cd11615">
    <property type="entry name" value="SAF_NeuB_like"/>
    <property type="match status" value="1"/>
</dbReference>
<dbReference type="Gene3D" id="3.90.1210.10">
    <property type="entry name" value="Antifreeze-like/N-acetylneuraminic acid synthase C-terminal domain"/>
    <property type="match status" value="1"/>
</dbReference>
<dbReference type="EMBL" id="CP036525">
    <property type="protein sequence ID" value="QDT03504.1"/>
    <property type="molecule type" value="Genomic_DNA"/>
</dbReference>
<name>A0A517N8P0_9BACT</name>
<dbReference type="InterPro" id="IPR036732">
    <property type="entry name" value="AFP_Neu5c_C_sf"/>
</dbReference>
<dbReference type="EC" id="2.5.1.101" evidence="2"/>
<evidence type="ECO:0000313" key="2">
    <source>
        <dbReference type="EMBL" id="QDT03504.1"/>
    </source>
</evidence>
<evidence type="ECO:0000313" key="3">
    <source>
        <dbReference type="Proteomes" id="UP000318538"/>
    </source>
</evidence>
<sequence>MPPTVSNSHDLLPRSIVIAEAGVNHNGDLNLAMQLIDAAAGAGADYVKFQTFIAAELVTQSAPKAQYQSDNDDTSDSQLQMLKKLELSAEDHHRLIQHCVARQIKFLSTGFDLASEKFLDGMSLDWTKIPSGEITNVPYLRRMGSANRPILLSTGMATLAEVDYAIEVLESSGADRSRIITLHCTTQYPTPYEEVNLRAMQTMGCALGTRWGYSDHTLGIEIPIAAVALGAIVIEKHFTLDRKLPGPDHAASLEPDELKQMVASIRHVESALGDGIKRPSVSEVPNRPVARKSIVAATGIRAGETFGEHNLTVKRPGTGISPTQWDQVVGRVAQRDYQPDEQVQW</sequence>
<reference evidence="2 3" key="1">
    <citation type="submission" date="2019-02" db="EMBL/GenBank/DDBJ databases">
        <title>Deep-cultivation of Planctomycetes and their phenomic and genomic characterization uncovers novel biology.</title>
        <authorList>
            <person name="Wiegand S."/>
            <person name="Jogler M."/>
            <person name="Boedeker C."/>
            <person name="Pinto D."/>
            <person name="Vollmers J."/>
            <person name="Rivas-Marin E."/>
            <person name="Kohn T."/>
            <person name="Peeters S.H."/>
            <person name="Heuer A."/>
            <person name="Rast P."/>
            <person name="Oberbeckmann S."/>
            <person name="Bunk B."/>
            <person name="Jeske O."/>
            <person name="Meyerdierks A."/>
            <person name="Storesund J.E."/>
            <person name="Kallscheuer N."/>
            <person name="Luecker S."/>
            <person name="Lage O.M."/>
            <person name="Pohl T."/>
            <person name="Merkel B.J."/>
            <person name="Hornburger P."/>
            <person name="Mueller R.-W."/>
            <person name="Bruemmer F."/>
            <person name="Labrenz M."/>
            <person name="Spormann A.M."/>
            <person name="Op den Camp H."/>
            <person name="Overmann J."/>
            <person name="Amann R."/>
            <person name="Jetten M.S.M."/>
            <person name="Mascher T."/>
            <person name="Medema M.H."/>
            <person name="Devos D.P."/>
            <person name="Kaster A.-K."/>
            <person name="Ovreas L."/>
            <person name="Rohde M."/>
            <person name="Galperin M.Y."/>
            <person name="Jogler C."/>
        </authorList>
    </citation>
    <scope>NUCLEOTIDE SEQUENCE [LARGE SCALE GENOMIC DNA]</scope>
    <source>
        <strain evidence="2 3">K22_7</strain>
    </source>
</reference>
<dbReference type="InterPro" id="IPR013132">
    <property type="entry name" value="PseI/NeuA/B-like_N"/>
</dbReference>
<dbReference type="Pfam" id="PF03102">
    <property type="entry name" value="NeuB"/>
    <property type="match status" value="1"/>
</dbReference>
<dbReference type="GO" id="GO:0016051">
    <property type="term" value="P:carbohydrate biosynthetic process"/>
    <property type="evidence" value="ECO:0007669"/>
    <property type="project" value="InterPro"/>
</dbReference>
<dbReference type="RefSeq" id="WP_145177520.1">
    <property type="nucleotide sequence ID" value="NZ_CP036525.1"/>
</dbReference>
<dbReference type="SUPFAM" id="SSF51569">
    <property type="entry name" value="Aldolase"/>
    <property type="match status" value="1"/>
</dbReference>
<dbReference type="PANTHER" id="PTHR42966">
    <property type="entry name" value="N-ACETYLNEURAMINATE SYNTHASE"/>
    <property type="match status" value="1"/>
</dbReference>
<evidence type="ECO:0000259" key="1">
    <source>
        <dbReference type="PROSITE" id="PS50844"/>
    </source>
</evidence>
<dbReference type="Proteomes" id="UP000318538">
    <property type="component" value="Chromosome"/>
</dbReference>
<dbReference type="Gene3D" id="3.20.20.70">
    <property type="entry name" value="Aldolase class I"/>
    <property type="match status" value="1"/>
</dbReference>
<dbReference type="SMART" id="SM00858">
    <property type="entry name" value="SAF"/>
    <property type="match status" value="1"/>
</dbReference>
<dbReference type="AlphaFoldDB" id="A0A517N8P0"/>
<proteinExistence type="predicted"/>
<dbReference type="PANTHER" id="PTHR42966:SF1">
    <property type="entry name" value="SIALIC ACID SYNTHASE"/>
    <property type="match status" value="1"/>
</dbReference>
<dbReference type="InterPro" id="IPR057736">
    <property type="entry name" value="SAF_PseI/NeuA/NeuB"/>
</dbReference>
<dbReference type="InterPro" id="IPR006190">
    <property type="entry name" value="SAF_AFP_Neu5Ac"/>
</dbReference>
<dbReference type="PROSITE" id="PS50844">
    <property type="entry name" value="AFP_LIKE"/>
    <property type="match status" value="1"/>
</dbReference>
<dbReference type="OrthoDB" id="9814210at2"/>
<dbReference type="Pfam" id="PF08666">
    <property type="entry name" value="SAF"/>
    <property type="match status" value="1"/>
</dbReference>